<reference evidence="3 4" key="1">
    <citation type="submission" date="2021-01" db="EMBL/GenBank/DDBJ databases">
        <title>Whole genome shotgun sequence of Microbispora corallina NBRC 16416.</title>
        <authorList>
            <person name="Komaki H."/>
            <person name="Tamura T."/>
        </authorList>
    </citation>
    <scope>NUCLEOTIDE SEQUENCE [LARGE SCALE GENOMIC DNA]</scope>
    <source>
        <strain evidence="3 4">NBRC 16416</strain>
    </source>
</reference>
<dbReference type="Proteomes" id="UP000603904">
    <property type="component" value="Unassembled WGS sequence"/>
</dbReference>
<dbReference type="InterPro" id="IPR051448">
    <property type="entry name" value="CdaR-like_regulators"/>
</dbReference>
<protein>
    <submittedName>
        <fullName evidence="3">Fis family transcriptional regulator</fullName>
    </submittedName>
</protein>
<evidence type="ECO:0000259" key="2">
    <source>
        <dbReference type="Pfam" id="PF25906"/>
    </source>
</evidence>
<evidence type="ECO:0000313" key="3">
    <source>
        <dbReference type="EMBL" id="GIH42882.1"/>
    </source>
</evidence>
<comment type="caution">
    <text evidence="3">The sequence shown here is derived from an EMBL/GenBank/DDBJ whole genome shotgun (WGS) entry which is preliminary data.</text>
</comment>
<dbReference type="InterPro" id="IPR058663">
    <property type="entry name" value="PucR-like_N"/>
</dbReference>
<dbReference type="Pfam" id="PF13556">
    <property type="entry name" value="HTH_30"/>
    <property type="match status" value="1"/>
</dbReference>
<accession>A0ABQ4G724</accession>
<name>A0ABQ4G724_9ACTN</name>
<feature type="domain" description="PucR C-terminal helix-turn-helix" evidence="1">
    <location>
        <begin position="298"/>
        <end position="356"/>
    </location>
</feature>
<dbReference type="RefSeq" id="WP_204060048.1">
    <property type="nucleotide sequence ID" value="NZ_BAAAGP010000022.1"/>
</dbReference>
<sequence>MITEIQRRVPEYARPADEIYLKVLRLSVNEALQGFLERIENPRAPWDPEVFRTIGRGEAAEGRDLEPFQTAMRLGARVAWRQVTEQAGELGLDPQTLYDLGEAIFIYLDQLADAAAEGFGEARAHAAGEMERRRRRLLDLLLSRPPASPEAVADMARAAGWRLPRTVAGVALEERDSGSPSSLLPPDVLAGLDRRSPCLVVPDPTGPGRAQALERALRGWHAAIGPPVPVAAAATSLRWAGEALDLARRGVLPQEGLLHCADHMATLVVFKDEELVAALAEVRLAPLAHLRPAQQDRLAETLLAWLQHGRGVAEVAAGLHVHPQTVRYRLRQLEELYGDQLADPDVRFELEIVLRARQARSGRPE</sequence>
<dbReference type="InterPro" id="IPR042070">
    <property type="entry name" value="PucR_C-HTH_sf"/>
</dbReference>
<evidence type="ECO:0000259" key="1">
    <source>
        <dbReference type="Pfam" id="PF13556"/>
    </source>
</evidence>
<keyword evidence="4" id="KW-1185">Reference proteome</keyword>
<gene>
    <name evidence="3" type="ORF">Mco01_58820</name>
</gene>
<dbReference type="PANTHER" id="PTHR33744:SF1">
    <property type="entry name" value="DNA-BINDING TRANSCRIPTIONAL ACTIVATOR ADER"/>
    <property type="match status" value="1"/>
</dbReference>
<dbReference type="EMBL" id="BOOC01000033">
    <property type="protein sequence ID" value="GIH42882.1"/>
    <property type="molecule type" value="Genomic_DNA"/>
</dbReference>
<dbReference type="InterPro" id="IPR025736">
    <property type="entry name" value="PucR_C-HTH_dom"/>
</dbReference>
<proteinExistence type="predicted"/>
<dbReference type="Gene3D" id="1.10.10.2840">
    <property type="entry name" value="PucR C-terminal helix-turn-helix domain"/>
    <property type="match status" value="1"/>
</dbReference>
<dbReference type="Pfam" id="PF25906">
    <property type="entry name" value="PucR-like_N"/>
    <property type="match status" value="1"/>
</dbReference>
<dbReference type="PANTHER" id="PTHR33744">
    <property type="entry name" value="CARBOHYDRATE DIACID REGULATOR"/>
    <property type="match status" value="1"/>
</dbReference>
<feature type="domain" description="PucR-like N-terminal" evidence="2">
    <location>
        <begin position="2"/>
        <end position="142"/>
    </location>
</feature>
<evidence type="ECO:0000313" key="4">
    <source>
        <dbReference type="Proteomes" id="UP000603904"/>
    </source>
</evidence>
<organism evidence="3 4">
    <name type="scientific">Microbispora corallina</name>
    <dbReference type="NCBI Taxonomy" id="83302"/>
    <lineage>
        <taxon>Bacteria</taxon>
        <taxon>Bacillati</taxon>
        <taxon>Actinomycetota</taxon>
        <taxon>Actinomycetes</taxon>
        <taxon>Streptosporangiales</taxon>
        <taxon>Streptosporangiaceae</taxon>
        <taxon>Microbispora</taxon>
    </lineage>
</organism>